<protein>
    <recommendedName>
        <fullName evidence="4">Sel1 repeat family protein</fullName>
    </recommendedName>
</protein>
<dbReference type="InterPro" id="IPR052945">
    <property type="entry name" value="Mitotic_Regulator"/>
</dbReference>
<dbReference type="Pfam" id="PF08238">
    <property type="entry name" value="Sel1"/>
    <property type="match status" value="3"/>
</dbReference>
<evidence type="ECO:0008006" key="4">
    <source>
        <dbReference type="Google" id="ProtNLM"/>
    </source>
</evidence>
<dbReference type="PANTHER" id="PTHR43628">
    <property type="entry name" value="ACTIVATOR OF C KINASE PROTEIN 1-RELATED"/>
    <property type="match status" value="1"/>
</dbReference>
<dbReference type="EMBL" id="JAPFFF010000015">
    <property type="protein sequence ID" value="KAK8866518.1"/>
    <property type="molecule type" value="Genomic_DNA"/>
</dbReference>
<dbReference type="InterPro" id="IPR011990">
    <property type="entry name" value="TPR-like_helical_dom_sf"/>
</dbReference>
<dbReference type="Gene3D" id="1.25.40.10">
    <property type="entry name" value="Tetratricopeptide repeat domain"/>
    <property type="match status" value="1"/>
</dbReference>
<keyword evidence="3" id="KW-1185">Reference proteome</keyword>
<dbReference type="SUPFAM" id="SSF81901">
    <property type="entry name" value="HCP-like"/>
    <property type="match status" value="1"/>
</dbReference>
<evidence type="ECO:0000313" key="3">
    <source>
        <dbReference type="Proteomes" id="UP001470230"/>
    </source>
</evidence>
<keyword evidence="1" id="KW-0812">Transmembrane</keyword>
<name>A0ABR2INF3_9EUKA</name>
<feature type="transmembrane region" description="Helical" evidence="1">
    <location>
        <begin position="366"/>
        <end position="389"/>
    </location>
</feature>
<gene>
    <name evidence="2" type="ORF">M9Y10_009482</name>
</gene>
<organism evidence="2 3">
    <name type="scientific">Tritrichomonas musculus</name>
    <dbReference type="NCBI Taxonomy" id="1915356"/>
    <lineage>
        <taxon>Eukaryota</taxon>
        <taxon>Metamonada</taxon>
        <taxon>Parabasalia</taxon>
        <taxon>Tritrichomonadida</taxon>
        <taxon>Tritrichomonadidae</taxon>
        <taxon>Tritrichomonas</taxon>
    </lineage>
</organism>
<sequence>MELHSSYLQPQSEIDDPLKELTKKPFYVSEQETFRSVLNETLPDGWDDFIHTLKKDDFTISETQLQKIQNSATYKWTFKDNHIIINVNTSKPLSEKDFEIDTTSVRSDIISGDFLYPILNSSITIEPEENKLNIILTPNTENSKCSSDNDWPVLISGGDNIDSFSSFLLADVSMRSNQIDFFFYWGIKSASNGCNLAQKSVGIMYLTLKDFNKSMYWFTNLSLSNKDEFARTVLAQFLFEAQDENFDPRLSENILVILARERVKEAFYYLGYLHLQKLDNWNNDEKLAVKYLEIAAKQGDKPSLQLLAECYSNGVGCEKDIQKGMMYSKMADDDAENEVTRSVQNNINDENNNNNNNIKNDEDSQFPIASVVVSAFALVGTAIMGRYIFRKVFRK</sequence>
<dbReference type="InterPro" id="IPR006597">
    <property type="entry name" value="Sel1-like"/>
</dbReference>
<accession>A0ABR2INF3</accession>
<proteinExistence type="predicted"/>
<comment type="caution">
    <text evidence="2">The sequence shown here is derived from an EMBL/GenBank/DDBJ whole genome shotgun (WGS) entry which is preliminary data.</text>
</comment>
<dbReference type="PANTHER" id="PTHR43628:SF1">
    <property type="entry name" value="CHITIN SYNTHASE REGULATORY FACTOR 2-RELATED"/>
    <property type="match status" value="1"/>
</dbReference>
<evidence type="ECO:0000256" key="1">
    <source>
        <dbReference type="SAM" id="Phobius"/>
    </source>
</evidence>
<keyword evidence="1" id="KW-1133">Transmembrane helix</keyword>
<reference evidence="2 3" key="1">
    <citation type="submission" date="2024-04" db="EMBL/GenBank/DDBJ databases">
        <title>Tritrichomonas musculus Genome.</title>
        <authorList>
            <person name="Alves-Ferreira E."/>
            <person name="Grigg M."/>
            <person name="Lorenzi H."/>
            <person name="Galac M."/>
        </authorList>
    </citation>
    <scope>NUCLEOTIDE SEQUENCE [LARGE SCALE GENOMIC DNA]</scope>
    <source>
        <strain evidence="2 3">EAF2021</strain>
    </source>
</reference>
<dbReference type="Proteomes" id="UP001470230">
    <property type="component" value="Unassembled WGS sequence"/>
</dbReference>
<evidence type="ECO:0000313" key="2">
    <source>
        <dbReference type="EMBL" id="KAK8866518.1"/>
    </source>
</evidence>
<dbReference type="SMART" id="SM00671">
    <property type="entry name" value="SEL1"/>
    <property type="match status" value="3"/>
</dbReference>
<keyword evidence="1" id="KW-0472">Membrane</keyword>